<evidence type="ECO:0000313" key="3">
    <source>
        <dbReference type="EMBL" id="VAW70896.1"/>
    </source>
</evidence>
<protein>
    <submittedName>
        <fullName evidence="3">Protein YzbB</fullName>
    </submittedName>
</protein>
<dbReference type="PANTHER" id="PTHR42915">
    <property type="entry name" value="HYPOTHETICAL 460 KDA PROTEIN IN FEUA-SIGW INTERGENIC REGION [PRECURSOR]"/>
    <property type="match status" value="1"/>
</dbReference>
<dbReference type="InterPro" id="IPR008302">
    <property type="entry name" value="NamZ"/>
</dbReference>
<dbReference type="PANTHER" id="PTHR42915:SF1">
    <property type="entry name" value="PEPTIDOGLYCAN BETA-N-ACETYLMURAMIDASE NAMZ"/>
    <property type="match status" value="1"/>
</dbReference>
<organism evidence="3">
    <name type="scientific">hydrothermal vent metagenome</name>
    <dbReference type="NCBI Taxonomy" id="652676"/>
    <lineage>
        <taxon>unclassified sequences</taxon>
        <taxon>metagenomes</taxon>
        <taxon>ecological metagenomes</taxon>
    </lineage>
</organism>
<evidence type="ECO:0000259" key="2">
    <source>
        <dbReference type="Pfam" id="PF20732"/>
    </source>
</evidence>
<evidence type="ECO:0000259" key="1">
    <source>
        <dbReference type="Pfam" id="PF07075"/>
    </source>
</evidence>
<feature type="domain" description="Peptidoglycan beta-N-acetylmuramidase NamZ N-terminal" evidence="1">
    <location>
        <begin position="29"/>
        <end position="233"/>
    </location>
</feature>
<dbReference type="GO" id="GO:0033922">
    <property type="term" value="F:peptidoglycan beta-N-acetylmuramidase activity"/>
    <property type="evidence" value="ECO:0007669"/>
    <property type="project" value="InterPro"/>
</dbReference>
<dbReference type="Gene3D" id="3.40.50.12170">
    <property type="entry name" value="Uncharacterised protein PF07075, DUF1343"/>
    <property type="match status" value="1"/>
</dbReference>
<dbReference type="PIRSF" id="PIRSF016719">
    <property type="entry name" value="UCP016719"/>
    <property type="match status" value="1"/>
</dbReference>
<sequence length="406" mass="46357">MQNTQILNGVERLLLETELQQKLEGKRCALVGHPASVTRQLEHSLDALFKCSAINITAAFGPQHGMRGDKQDNMIESEDFLDPIHKIPIFSLYGDIRRPTDKMMDTFDVLLFDVQDLGCRIYTYITTLLYLMEACETHNKALWVLDRPNPAGRAIEGTILESGWESFVGASNLIMRHGLTTGEMARWFKPRHTPKLDLEVVVMQAYNPNAGPGYGWPDNQYCWVNPSPNASSLNMARCFPGTVLIEGANLSEGRGTTIPLEVIGAPDINATKILAKMQQWHPEWCQGALLRPCFFEPTFHKHQGATCEGIQFHTSHANYDPDQFKPYRLTVLMLKAIRLLYPDYDLWRHHAYEYEDDKLPIDLINGGSFVREWIDDMNSEAGDLEQRFTHDEKLWQEQINDSVLLY</sequence>
<dbReference type="Pfam" id="PF07075">
    <property type="entry name" value="NamZ_N"/>
    <property type="match status" value="1"/>
</dbReference>
<feature type="domain" description="Peptidoglycan beta-N-acetylmuramidase NamZ C-terminal" evidence="2">
    <location>
        <begin position="238"/>
        <end position="406"/>
    </location>
</feature>
<dbReference type="EMBL" id="UOFL01000003">
    <property type="protein sequence ID" value="VAW70896.1"/>
    <property type="molecule type" value="Genomic_DNA"/>
</dbReference>
<dbReference type="InterPro" id="IPR048503">
    <property type="entry name" value="NamZ_C"/>
</dbReference>
<gene>
    <name evidence="3" type="ORF">MNBD_GAMMA12-341</name>
</gene>
<accession>A0A3B0YR10</accession>
<dbReference type="Pfam" id="PF20732">
    <property type="entry name" value="NamZ_C"/>
    <property type="match status" value="1"/>
</dbReference>
<dbReference type="Gene3D" id="3.90.1150.140">
    <property type="match status" value="1"/>
</dbReference>
<dbReference type="InterPro" id="IPR048502">
    <property type="entry name" value="NamZ_N"/>
</dbReference>
<name>A0A3B0YR10_9ZZZZ</name>
<reference evidence="3" key="1">
    <citation type="submission" date="2018-06" db="EMBL/GenBank/DDBJ databases">
        <authorList>
            <person name="Zhirakovskaya E."/>
        </authorList>
    </citation>
    <scope>NUCLEOTIDE SEQUENCE</scope>
</reference>
<proteinExistence type="predicted"/>
<dbReference type="AlphaFoldDB" id="A0A3B0YR10"/>